<keyword evidence="2" id="KW-1185">Reference proteome</keyword>
<protein>
    <submittedName>
        <fullName evidence="1">Uncharacterized protein</fullName>
    </submittedName>
</protein>
<proteinExistence type="predicted"/>
<dbReference type="Proteomes" id="UP000008461">
    <property type="component" value="Chromosome"/>
</dbReference>
<evidence type="ECO:0000313" key="2">
    <source>
        <dbReference type="Proteomes" id="UP000008461"/>
    </source>
</evidence>
<accession>F4KSC8</accession>
<gene>
    <name evidence="1" type="ordered locus">Halhy_5506</name>
</gene>
<dbReference type="KEGG" id="hhy:Halhy_5506"/>
<dbReference type="STRING" id="760192.Halhy_5506"/>
<reference evidence="1 2" key="1">
    <citation type="journal article" date="2011" name="Stand. Genomic Sci.">
        <title>Complete genome sequence of Haliscomenobacter hydrossis type strain (O).</title>
        <authorList>
            <consortium name="US DOE Joint Genome Institute (JGI-PGF)"/>
            <person name="Daligault H."/>
            <person name="Lapidus A."/>
            <person name="Zeytun A."/>
            <person name="Nolan M."/>
            <person name="Lucas S."/>
            <person name="Del Rio T.G."/>
            <person name="Tice H."/>
            <person name="Cheng J.F."/>
            <person name="Tapia R."/>
            <person name="Han C."/>
            <person name="Goodwin L."/>
            <person name="Pitluck S."/>
            <person name="Liolios K."/>
            <person name="Pagani I."/>
            <person name="Ivanova N."/>
            <person name="Huntemann M."/>
            <person name="Mavromatis K."/>
            <person name="Mikhailova N."/>
            <person name="Pati A."/>
            <person name="Chen A."/>
            <person name="Palaniappan K."/>
            <person name="Land M."/>
            <person name="Hauser L."/>
            <person name="Brambilla E.M."/>
            <person name="Rohde M."/>
            <person name="Verbarg S."/>
            <person name="Goker M."/>
            <person name="Bristow J."/>
            <person name="Eisen J.A."/>
            <person name="Markowitz V."/>
            <person name="Hugenholtz P."/>
            <person name="Kyrpides N.C."/>
            <person name="Klenk H.P."/>
            <person name="Woyke T."/>
        </authorList>
    </citation>
    <scope>NUCLEOTIDE SEQUENCE [LARGE SCALE GENOMIC DNA]</scope>
    <source>
        <strain evidence="2">ATCC 27775 / DSM 1100 / LMG 10767 / O</strain>
    </source>
</reference>
<dbReference type="AlphaFoldDB" id="F4KSC8"/>
<organism evidence="1 2">
    <name type="scientific">Haliscomenobacter hydrossis (strain ATCC 27775 / DSM 1100 / LMG 10767 / O)</name>
    <dbReference type="NCBI Taxonomy" id="760192"/>
    <lineage>
        <taxon>Bacteria</taxon>
        <taxon>Pseudomonadati</taxon>
        <taxon>Bacteroidota</taxon>
        <taxon>Saprospiria</taxon>
        <taxon>Saprospirales</taxon>
        <taxon>Haliscomenobacteraceae</taxon>
        <taxon>Haliscomenobacter</taxon>
    </lineage>
</organism>
<dbReference type="EMBL" id="CP002691">
    <property type="protein sequence ID" value="AEE53331.1"/>
    <property type="molecule type" value="Genomic_DNA"/>
</dbReference>
<sequence length="35" mass="4005">MAKRYSGNELAITDLDNAMDLVEAYQKEKTDFPIL</sequence>
<reference key="2">
    <citation type="submission" date="2011-04" db="EMBL/GenBank/DDBJ databases">
        <title>Complete sequence of chromosome of Haliscomenobacter hydrossis DSM 1100.</title>
        <authorList>
            <consortium name="US DOE Joint Genome Institute (JGI-PGF)"/>
            <person name="Lucas S."/>
            <person name="Han J."/>
            <person name="Lapidus A."/>
            <person name="Bruce D."/>
            <person name="Goodwin L."/>
            <person name="Pitluck S."/>
            <person name="Peters L."/>
            <person name="Kyrpides N."/>
            <person name="Mavromatis K."/>
            <person name="Ivanova N."/>
            <person name="Ovchinnikova G."/>
            <person name="Pagani I."/>
            <person name="Daligault H."/>
            <person name="Detter J.C."/>
            <person name="Han C."/>
            <person name="Land M."/>
            <person name="Hauser L."/>
            <person name="Markowitz V."/>
            <person name="Cheng J.-F."/>
            <person name="Hugenholtz P."/>
            <person name="Woyke T."/>
            <person name="Wu D."/>
            <person name="Verbarg S."/>
            <person name="Frueling A."/>
            <person name="Brambilla E."/>
            <person name="Klenk H.-P."/>
            <person name="Eisen J.A."/>
        </authorList>
    </citation>
    <scope>NUCLEOTIDE SEQUENCE</scope>
    <source>
        <strain>DSM 1100</strain>
    </source>
</reference>
<dbReference type="HOGENOM" id="CLU_3365279_0_0_10"/>
<evidence type="ECO:0000313" key="1">
    <source>
        <dbReference type="EMBL" id="AEE53331.1"/>
    </source>
</evidence>
<name>F4KSC8_HALH1</name>